<feature type="region of interest" description="Disordered" evidence="1">
    <location>
        <begin position="71"/>
        <end position="90"/>
    </location>
</feature>
<name>A0A409XUW0_PSICY</name>
<reference evidence="2 3" key="1">
    <citation type="journal article" date="2018" name="Evol. Lett.">
        <title>Horizontal gene cluster transfer increased hallucinogenic mushroom diversity.</title>
        <authorList>
            <person name="Reynolds H.T."/>
            <person name="Vijayakumar V."/>
            <person name="Gluck-Thaler E."/>
            <person name="Korotkin H.B."/>
            <person name="Matheny P.B."/>
            <person name="Slot J.C."/>
        </authorList>
    </citation>
    <scope>NUCLEOTIDE SEQUENCE [LARGE SCALE GENOMIC DNA]</scope>
    <source>
        <strain evidence="2 3">2631</strain>
    </source>
</reference>
<gene>
    <name evidence="2" type="ORF">CVT25_010613</name>
</gene>
<feature type="region of interest" description="Disordered" evidence="1">
    <location>
        <begin position="230"/>
        <end position="253"/>
    </location>
</feature>
<dbReference type="AlphaFoldDB" id="A0A409XUW0"/>
<sequence>MGPYRRATTRLYPDTIDNILITRRSRRMAMNAAEQFSDLLSLLISSQKWTWGAELTPSDLKALAEDPNIREIPHSGYSQSLPDGRRRRQDCSTNHVSSAESVAVLAIGADSPNSVHTRSIPDCLDPLPNVRTTTWSLAETVSPHENLANLSSASINTSVSGPVAPLTLVPIVEMSAPNLTFMSTAADAAAMWNLSSVSSDDAVEPHAEGQTTVADTTRYLAAQAAALWLEESSDDESDNKEATHPHSTNANTLAATWAISSDDDLASDGPNSSINAPAMADVSLARPAKPGNERLVGVAEAAGVWSDSTDSDEDDIPLLSTYSWRTSIPSNSFTSPVGAADVAGAWYSSDDDESTNCLTAPSADQHGSRVESLTSAVQADTGVHSVTPTRITLPRRPFSPSFFDFVDHTWLQVDEDDRDPDSEGQSAVDDEDDDMLL</sequence>
<organism evidence="2 3">
    <name type="scientific">Psilocybe cyanescens</name>
    <dbReference type="NCBI Taxonomy" id="93625"/>
    <lineage>
        <taxon>Eukaryota</taxon>
        <taxon>Fungi</taxon>
        <taxon>Dikarya</taxon>
        <taxon>Basidiomycota</taxon>
        <taxon>Agaricomycotina</taxon>
        <taxon>Agaricomycetes</taxon>
        <taxon>Agaricomycetidae</taxon>
        <taxon>Agaricales</taxon>
        <taxon>Agaricineae</taxon>
        <taxon>Strophariaceae</taxon>
        <taxon>Psilocybe</taxon>
    </lineage>
</organism>
<keyword evidence="3" id="KW-1185">Reference proteome</keyword>
<comment type="caution">
    <text evidence="2">The sequence shown here is derived from an EMBL/GenBank/DDBJ whole genome shotgun (WGS) entry which is preliminary data.</text>
</comment>
<dbReference type="EMBL" id="NHYD01000285">
    <property type="protein sequence ID" value="PPQ94603.1"/>
    <property type="molecule type" value="Genomic_DNA"/>
</dbReference>
<accession>A0A409XUW0</accession>
<evidence type="ECO:0000313" key="2">
    <source>
        <dbReference type="EMBL" id="PPQ94603.1"/>
    </source>
</evidence>
<dbReference type="InParanoid" id="A0A409XUW0"/>
<evidence type="ECO:0000256" key="1">
    <source>
        <dbReference type="SAM" id="MobiDB-lite"/>
    </source>
</evidence>
<feature type="region of interest" description="Disordered" evidence="1">
    <location>
        <begin position="413"/>
        <end position="437"/>
    </location>
</feature>
<dbReference type="Proteomes" id="UP000283269">
    <property type="component" value="Unassembled WGS sequence"/>
</dbReference>
<evidence type="ECO:0000313" key="3">
    <source>
        <dbReference type="Proteomes" id="UP000283269"/>
    </source>
</evidence>
<proteinExistence type="predicted"/>
<protein>
    <submittedName>
        <fullName evidence="2">Uncharacterized protein</fullName>
    </submittedName>
</protein>